<dbReference type="PROSITE" id="PS51892">
    <property type="entry name" value="SUBTILASE"/>
    <property type="match status" value="1"/>
</dbReference>
<dbReference type="InterPro" id="IPR026444">
    <property type="entry name" value="Secre_tail"/>
</dbReference>
<dbReference type="Proteomes" id="UP000198748">
    <property type="component" value="Unassembled WGS sequence"/>
</dbReference>
<accession>A0A1G7H6Q1</accession>
<dbReference type="InterPro" id="IPR017317">
    <property type="entry name" value="Pept_S8_subtilisin_bacteroid-2"/>
</dbReference>
<evidence type="ECO:0000256" key="1">
    <source>
        <dbReference type="ARBA" id="ARBA00011073"/>
    </source>
</evidence>
<sequence>MKKTLLLTAFAFLLVQSTVLAQSNPRYLVLFKDKANSPYSLDRPTEILSQRSIDRRTKQNIAITSHDFPVNPGYLFAVRQIGAKVIYPSRWFNGALVEASDAQLAEIKKMPFYKGIELNLPVANISSQSPGIARTAATHQKLGTTESIDYGRMNNQLALMEVADMHQKGFQGENMLIAVLDNGFASGNEVAYFKQLRDEKRIIDTHDFVARDGNVYNDGFHGLSVMSTIAAYLPGTLVGTAFKASFALYVTENNFGESPYEEITWLMAAERADSLGADVINSSLGYTTFDDEYNTPAYNHTYKDMDGKTTIVSRAARYATRKGIIVVNSAGNDGSNSWHYVGAPADVDSVLTVGATNYDRSYASLSSVGPNAAQQQKPDVAAVGAGTIVGDLNGGATSGYGTSYSAPQIAGVAAILWQAFPNLTAQQVIYVLKKSGHLAATPNNMLGYGVPNLVKAQEIAKDEFSPLGTEGTLLSSVVLSPNPAQDEVTLTIPQTLIGKMANVSVYAVSGATMHSAAARLAAKHTIATGQLASGLYLVRLKVDDQERTLKFIKR</sequence>
<name>A0A1G7H6Q1_9BACT</name>
<dbReference type="STRING" id="659014.SAMN04487996_10849"/>
<organism evidence="9 10">
    <name type="scientific">Dyadobacter soli</name>
    <dbReference type="NCBI Taxonomy" id="659014"/>
    <lineage>
        <taxon>Bacteria</taxon>
        <taxon>Pseudomonadati</taxon>
        <taxon>Bacteroidota</taxon>
        <taxon>Cytophagia</taxon>
        <taxon>Cytophagales</taxon>
        <taxon>Spirosomataceae</taxon>
        <taxon>Dyadobacter</taxon>
    </lineage>
</organism>
<dbReference type="Gene3D" id="3.40.50.200">
    <property type="entry name" value="Peptidase S8/S53 domain"/>
    <property type="match status" value="1"/>
</dbReference>
<dbReference type="GO" id="GO:0004252">
    <property type="term" value="F:serine-type endopeptidase activity"/>
    <property type="evidence" value="ECO:0007669"/>
    <property type="project" value="UniProtKB-UniRule"/>
</dbReference>
<dbReference type="EMBL" id="FNAN01000008">
    <property type="protein sequence ID" value="SDE95934.1"/>
    <property type="molecule type" value="Genomic_DNA"/>
</dbReference>
<feature type="active site" description="Charge relay system" evidence="5">
    <location>
        <position position="403"/>
    </location>
</feature>
<evidence type="ECO:0000313" key="10">
    <source>
        <dbReference type="Proteomes" id="UP000198748"/>
    </source>
</evidence>
<reference evidence="10" key="1">
    <citation type="submission" date="2016-10" db="EMBL/GenBank/DDBJ databases">
        <authorList>
            <person name="Varghese N."/>
            <person name="Submissions S."/>
        </authorList>
    </citation>
    <scope>NUCLEOTIDE SEQUENCE [LARGE SCALE GENOMIC DNA]</scope>
    <source>
        <strain evidence="10">DSM 25329</strain>
    </source>
</reference>
<dbReference type="PRINTS" id="PR00723">
    <property type="entry name" value="SUBTILISIN"/>
</dbReference>
<feature type="active site" description="Charge relay system" evidence="5">
    <location>
        <position position="221"/>
    </location>
</feature>
<dbReference type="NCBIfam" id="TIGR04183">
    <property type="entry name" value="Por_Secre_tail"/>
    <property type="match status" value="1"/>
</dbReference>
<evidence type="ECO:0000256" key="2">
    <source>
        <dbReference type="ARBA" id="ARBA00022670"/>
    </source>
</evidence>
<dbReference type="InterPro" id="IPR036852">
    <property type="entry name" value="Peptidase_S8/S53_dom_sf"/>
</dbReference>
<keyword evidence="2 5" id="KW-0645">Protease</keyword>
<dbReference type="PROSITE" id="PS00138">
    <property type="entry name" value="SUBTILASE_SER"/>
    <property type="match status" value="1"/>
</dbReference>
<dbReference type="PIRSF" id="PIRSF037903">
    <property type="entry name" value="Subtilisin_rel_GFO_2223"/>
    <property type="match status" value="1"/>
</dbReference>
<evidence type="ECO:0000313" key="9">
    <source>
        <dbReference type="EMBL" id="SDE95934.1"/>
    </source>
</evidence>
<dbReference type="InterPro" id="IPR050131">
    <property type="entry name" value="Peptidase_S8_subtilisin-like"/>
</dbReference>
<evidence type="ECO:0000256" key="3">
    <source>
        <dbReference type="ARBA" id="ARBA00022801"/>
    </source>
</evidence>
<evidence type="ECO:0000256" key="6">
    <source>
        <dbReference type="SAM" id="SignalP"/>
    </source>
</evidence>
<evidence type="ECO:0000259" key="7">
    <source>
        <dbReference type="Pfam" id="PF00082"/>
    </source>
</evidence>
<keyword evidence="3 5" id="KW-0378">Hydrolase</keyword>
<feature type="domain" description="Peptidase S8/S53" evidence="7">
    <location>
        <begin position="172"/>
        <end position="449"/>
    </location>
</feature>
<dbReference type="RefSeq" id="WP_090150845.1">
    <property type="nucleotide sequence ID" value="NZ_FNAN01000008.1"/>
</dbReference>
<feature type="chain" id="PRO_5011585837" evidence="6">
    <location>
        <begin position="22"/>
        <end position="554"/>
    </location>
</feature>
<feature type="signal peptide" evidence="6">
    <location>
        <begin position="1"/>
        <end position="21"/>
    </location>
</feature>
<keyword evidence="6" id="KW-0732">Signal</keyword>
<dbReference type="PANTHER" id="PTHR43806:SF67">
    <property type="entry name" value="EGF-LIKE DOMAIN-CONTAINING PROTEIN"/>
    <property type="match status" value="1"/>
</dbReference>
<proteinExistence type="inferred from homology"/>
<dbReference type="AlphaFoldDB" id="A0A1G7H6Q1"/>
<gene>
    <name evidence="9" type="ORF">SAMN04487996_10849</name>
</gene>
<keyword evidence="10" id="KW-1185">Reference proteome</keyword>
<keyword evidence="4 5" id="KW-0720">Serine protease</keyword>
<evidence type="ECO:0000256" key="5">
    <source>
        <dbReference type="PROSITE-ProRule" id="PRU01240"/>
    </source>
</evidence>
<dbReference type="InterPro" id="IPR000209">
    <property type="entry name" value="Peptidase_S8/S53_dom"/>
</dbReference>
<dbReference type="InterPro" id="IPR015500">
    <property type="entry name" value="Peptidase_S8_subtilisin-rel"/>
</dbReference>
<dbReference type="OrthoDB" id="9792152at2"/>
<dbReference type="PANTHER" id="PTHR43806">
    <property type="entry name" value="PEPTIDASE S8"/>
    <property type="match status" value="1"/>
</dbReference>
<feature type="active site" description="Charge relay system" evidence="5">
    <location>
        <position position="181"/>
    </location>
</feature>
<feature type="domain" description="Secretion system C-terminal sorting" evidence="8">
    <location>
        <begin position="481"/>
        <end position="552"/>
    </location>
</feature>
<protein>
    <submittedName>
        <fullName evidence="9">Por secretion system C-terminal sorting domain-containing protein</fullName>
    </submittedName>
</protein>
<evidence type="ECO:0000259" key="8">
    <source>
        <dbReference type="Pfam" id="PF18962"/>
    </source>
</evidence>
<dbReference type="Pfam" id="PF18962">
    <property type="entry name" value="Por_Secre_tail"/>
    <property type="match status" value="1"/>
</dbReference>
<comment type="similarity">
    <text evidence="1 5">Belongs to the peptidase S8 family.</text>
</comment>
<evidence type="ECO:0000256" key="4">
    <source>
        <dbReference type="ARBA" id="ARBA00022825"/>
    </source>
</evidence>
<dbReference type="SUPFAM" id="SSF52743">
    <property type="entry name" value="Subtilisin-like"/>
    <property type="match status" value="1"/>
</dbReference>
<dbReference type="InterPro" id="IPR023828">
    <property type="entry name" value="Peptidase_S8_Ser-AS"/>
</dbReference>
<dbReference type="Pfam" id="PF00082">
    <property type="entry name" value="Peptidase_S8"/>
    <property type="match status" value="1"/>
</dbReference>
<dbReference type="GO" id="GO:0006508">
    <property type="term" value="P:proteolysis"/>
    <property type="evidence" value="ECO:0007669"/>
    <property type="project" value="UniProtKB-KW"/>
</dbReference>